<organism evidence="6 7">
    <name type="scientific">Vermiconidia calcicola</name>
    <dbReference type="NCBI Taxonomy" id="1690605"/>
    <lineage>
        <taxon>Eukaryota</taxon>
        <taxon>Fungi</taxon>
        <taxon>Dikarya</taxon>
        <taxon>Ascomycota</taxon>
        <taxon>Pezizomycotina</taxon>
        <taxon>Dothideomycetes</taxon>
        <taxon>Dothideomycetidae</taxon>
        <taxon>Mycosphaerellales</taxon>
        <taxon>Extremaceae</taxon>
        <taxon>Vermiconidia</taxon>
    </lineage>
</organism>
<sequence>MSIPVGITVPKMLPVTGTFAPAFAAYYVLLNLRVSLVRQNEETFLGDQTKTSMGQGKPTETGAGDLLVAARAHSNFVENVPFALLMAAITELNGGNRRALTASLAALLCLRIAHAEFGIRMKDSLGWGRPVGYFGTLGIVAGMSSYAAYLVKSYWGF</sequence>
<evidence type="ECO:0000256" key="1">
    <source>
        <dbReference type="ARBA" id="ARBA00004370"/>
    </source>
</evidence>
<dbReference type="Pfam" id="PF01124">
    <property type="entry name" value="MAPEG"/>
    <property type="match status" value="1"/>
</dbReference>
<keyword evidence="3 5" id="KW-1133">Transmembrane helix</keyword>
<evidence type="ECO:0000313" key="7">
    <source>
        <dbReference type="Proteomes" id="UP001345827"/>
    </source>
</evidence>
<evidence type="ECO:0000256" key="3">
    <source>
        <dbReference type="ARBA" id="ARBA00022989"/>
    </source>
</evidence>
<dbReference type="EMBL" id="JAXLQG010000010">
    <property type="protein sequence ID" value="KAK5535359.1"/>
    <property type="molecule type" value="Genomic_DNA"/>
</dbReference>
<dbReference type="PANTHER" id="PTHR35814:SF1">
    <property type="entry name" value="GLUTATHIONE S-TRANSFERASE-RELATED"/>
    <property type="match status" value="1"/>
</dbReference>
<dbReference type="PANTHER" id="PTHR35814">
    <property type="match status" value="1"/>
</dbReference>
<keyword evidence="2 5" id="KW-0812">Transmembrane</keyword>
<evidence type="ECO:0000256" key="4">
    <source>
        <dbReference type="ARBA" id="ARBA00023136"/>
    </source>
</evidence>
<keyword evidence="7" id="KW-1185">Reference proteome</keyword>
<comment type="subcellular location">
    <subcellularLocation>
        <location evidence="1">Membrane</location>
    </subcellularLocation>
</comment>
<evidence type="ECO:0000313" key="6">
    <source>
        <dbReference type="EMBL" id="KAK5535359.1"/>
    </source>
</evidence>
<protein>
    <submittedName>
        <fullName evidence="6">Uncharacterized protein</fullName>
    </submittedName>
</protein>
<dbReference type="InterPro" id="IPR023352">
    <property type="entry name" value="MAPEG-like_dom_sf"/>
</dbReference>
<keyword evidence="4 5" id="KW-0472">Membrane</keyword>
<evidence type="ECO:0000256" key="2">
    <source>
        <dbReference type="ARBA" id="ARBA00022692"/>
    </source>
</evidence>
<comment type="caution">
    <text evidence="6">The sequence shown here is derived from an EMBL/GenBank/DDBJ whole genome shotgun (WGS) entry which is preliminary data.</text>
</comment>
<proteinExistence type="predicted"/>
<dbReference type="AlphaFoldDB" id="A0AAV9Q7D2"/>
<feature type="transmembrane region" description="Helical" evidence="5">
    <location>
        <begin position="12"/>
        <end position="30"/>
    </location>
</feature>
<feature type="transmembrane region" description="Helical" evidence="5">
    <location>
        <begin position="131"/>
        <end position="151"/>
    </location>
</feature>
<accession>A0AAV9Q7D2</accession>
<dbReference type="InterPro" id="IPR001129">
    <property type="entry name" value="Membr-assoc_MAPEG"/>
</dbReference>
<dbReference type="Gene3D" id="1.20.120.550">
    <property type="entry name" value="Membrane associated eicosanoid/glutathione metabolism-like domain"/>
    <property type="match status" value="1"/>
</dbReference>
<dbReference type="GO" id="GO:0016020">
    <property type="term" value="C:membrane"/>
    <property type="evidence" value="ECO:0007669"/>
    <property type="project" value="UniProtKB-SubCell"/>
</dbReference>
<reference evidence="6 7" key="1">
    <citation type="submission" date="2023-06" db="EMBL/GenBank/DDBJ databases">
        <title>Black Yeasts Isolated from many extreme environments.</title>
        <authorList>
            <person name="Coleine C."/>
            <person name="Stajich J.E."/>
            <person name="Selbmann L."/>
        </authorList>
    </citation>
    <scope>NUCLEOTIDE SEQUENCE [LARGE SCALE GENOMIC DNA]</scope>
    <source>
        <strain evidence="6 7">CCFEE 5887</strain>
    </source>
</reference>
<name>A0AAV9Q7D2_9PEZI</name>
<gene>
    <name evidence="6" type="ORF">LTR25_006367</name>
</gene>
<dbReference type="SUPFAM" id="SSF161084">
    <property type="entry name" value="MAPEG domain-like"/>
    <property type="match status" value="1"/>
</dbReference>
<evidence type="ECO:0000256" key="5">
    <source>
        <dbReference type="SAM" id="Phobius"/>
    </source>
</evidence>
<dbReference type="Proteomes" id="UP001345827">
    <property type="component" value="Unassembled WGS sequence"/>
</dbReference>